<dbReference type="InterPro" id="IPR000073">
    <property type="entry name" value="AB_hydrolase_1"/>
</dbReference>
<evidence type="ECO:0000313" key="2">
    <source>
        <dbReference type="EMBL" id="AZN73327.1"/>
    </source>
</evidence>
<dbReference type="PANTHER" id="PTHR46438:SF11">
    <property type="entry name" value="LIPASE-RELATED"/>
    <property type="match status" value="1"/>
</dbReference>
<dbReference type="KEGG" id="abaw:D5400_20365"/>
<evidence type="ECO:0000313" key="3">
    <source>
        <dbReference type="Proteomes" id="UP000268192"/>
    </source>
</evidence>
<dbReference type="PRINTS" id="PR00111">
    <property type="entry name" value="ABHYDROLASE"/>
</dbReference>
<dbReference type="SUPFAM" id="SSF53474">
    <property type="entry name" value="alpha/beta-Hydrolases"/>
    <property type="match status" value="1"/>
</dbReference>
<dbReference type="Proteomes" id="UP000268192">
    <property type="component" value="Chromosome"/>
</dbReference>
<dbReference type="InterPro" id="IPR029058">
    <property type="entry name" value="AB_hydrolase_fold"/>
</dbReference>
<proteinExistence type="predicted"/>
<dbReference type="AlphaFoldDB" id="A0A3S9B8U4"/>
<organism evidence="2 3">
    <name type="scientific">Georhizobium profundi</name>
    <dbReference type="NCBI Taxonomy" id="2341112"/>
    <lineage>
        <taxon>Bacteria</taxon>
        <taxon>Pseudomonadati</taxon>
        <taxon>Pseudomonadota</taxon>
        <taxon>Alphaproteobacteria</taxon>
        <taxon>Hyphomicrobiales</taxon>
        <taxon>Rhizobiaceae</taxon>
        <taxon>Georhizobium</taxon>
    </lineage>
</organism>
<dbReference type="GO" id="GO:0016787">
    <property type="term" value="F:hydrolase activity"/>
    <property type="evidence" value="ECO:0007669"/>
    <property type="project" value="UniProtKB-KW"/>
</dbReference>
<reference evidence="2 3" key="1">
    <citation type="submission" date="2018-09" db="EMBL/GenBank/DDBJ databases">
        <title>Marinorhizobium profundi gen. nov., sp. nov., isolated from a deep-sea sediment sample from the New Britain Trench and proposal of Marinorhizobiaceae fam. nov. in the order Rhizobiales of the class Alphaproteobacteria.</title>
        <authorList>
            <person name="Cao J."/>
        </authorList>
    </citation>
    <scope>NUCLEOTIDE SEQUENCE [LARGE SCALE GENOMIC DNA]</scope>
    <source>
        <strain evidence="2 3">WS11</strain>
    </source>
</reference>
<dbReference type="EMBL" id="CP032509">
    <property type="protein sequence ID" value="AZN73327.1"/>
    <property type="molecule type" value="Genomic_DNA"/>
</dbReference>
<evidence type="ECO:0000259" key="1">
    <source>
        <dbReference type="Pfam" id="PF00561"/>
    </source>
</evidence>
<sequence>MDVKRDGNPEIGKSVEAAGLSTNYLESGSGVPVVLLHGSGPGVTGYANWRATIPALAEHFRVIAPDAAGFGYTERRQGQQYTLDAWLEHITAFLDVVDVPKAHFVGNSFGGALTIALADRHPERVGKFVLMGAAGLKFDLTEGLDAVWGYEPSVENMRHMMQEHFAFDKTLIKDDLVKSRYEASVRPGFQESFSAMFPAPRQRHIEALATPEERIALIEHEALLVHGRDDKVVPMETSLRYNRLLRNSNLHIFGNCGHWTQIEKKDEFNALVRDFFLRE</sequence>
<keyword evidence="3" id="KW-1185">Reference proteome</keyword>
<dbReference type="Pfam" id="PF00561">
    <property type="entry name" value="Abhydrolase_1"/>
    <property type="match status" value="1"/>
</dbReference>
<accession>A0A3S9B8U4</accession>
<keyword evidence="2" id="KW-0378">Hydrolase</keyword>
<protein>
    <submittedName>
        <fullName evidence="2">Alpha/beta fold hydrolase</fullName>
    </submittedName>
</protein>
<name>A0A3S9B8U4_9HYPH</name>
<gene>
    <name evidence="2" type="ORF">D5400_20365</name>
</gene>
<dbReference type="Gene3D" id="3.40.50.1820">
    <property type="entry name" value="alpha/beta hydrolase"/>
    <property type="match status" value="1"/>
</dbReference>
<dbReference type="PANTHER" id="PTHR46438">
    <property type="entry name" value="ALPHA/BETA-HYDROLASES SUPERFAMILY PROTEIN"/>
    <property type="match status" value="1"/>
</dbReference>
<feature type="domain" description="AB hydrolase-1" evidence="1">
    <location>
        <begin position="32"/>
        <end position="264"/>
    </location>
</feature>
<dbReference type="OrthoDB" id="9799612at2"/>